<dbReference type="InterPro" id="IPR005158">
    <property type="entry name" value="BTAD"/>
</dbReference>
<dbReference type="Proteomes" id="UP000503540">
    <property type="component" value="Chromosome"/>
</dbReference>
<keyword evidence="4" id="KW-0804">Transcription</keyword>
<dbReference type="AlphaFoldDB" id="A0A6G9YBS5"/>
<evidence type="ECO:0000313" key="7">
    <source>
        <dbReference type="EMBL" id="QIS10463.1"/>
    </source>
</evidence>
<dbReference type="InterPro" id="IPR001867">
    <property type="entry name" value="OmpR/PhoB-type_DNA-bd"/>
</dbReference>
<dbReference type="Gene3D" id="1.10.10.10">
    <property type="entry name" value="Winged helix-like DNA-binding domain superfamily/Winged helix DNA-binding domain"/>
    <property type="match status" value="1"/>
</dbReference>
<dbReference type="Pfam" id="PF00486">
    <property type="entry name" value="Trans_reg_C"/>
    <property type="match status" value="1"/>
</dbReference>
<dbReference type="CDD" id="cd15831">
    <property type="entry name" value="BTAD"/>
    <property type="match status" value="1"/>
</dbReference>
<sequence length="264" mass="29221">MTMRFRVLGPLEISSGDTTIRIPAAKQRIVLAALLCQPNRTVSVSALTDAVWSDQPPARSRVVLQGYIMRIRKALATFGEPQDRIETVAPGYRMTVAENELDTATFDAALLDADLALGRGDIAAHADHLQDALALWRGPALMDIESDTLQSTEAHRLAELRIMAVEKLIDAYLTLGRHSAAAVELRQHIARNPLHERFYGQLMIALDRTGRRAAALEVYRQVNELLATELGIEPDQEIRRLGDAILRGRAISSMTRLSLGARRQ</sequence>
<gene>
    <name evidence="7" type="ORF">F5544_12870</name>
</gene>
<evidence type="ECO:0000256" key="5">
    <source>
        <dbReference type="PROSITE-ProRule" id="PRU01091"/>
    </source>
</evidence>
<dbReference type="Gene3D" id="1.25.40.10">
    <property type="entry name" value="Tetratricopeptide repeat domain"/>
    <property type="match status" value="1"/>
</dbReference>
<dbReference type="InterPro" id="IPR051677">
    <property type="entry name" value="AfsR-DnrI-RedD_regulator"/>
</dbReference>
<accession>A0A6G9YBS5</accession>
<reference evidence="7 8" key="1">
    <citation type="journal article" date="2019" name="ACS Chem. Biol.">
        <title>Identification and Mobilization of a Cryptic Antibiotic Biosynthesis Gene Locus from a Human-Pathogenic Nocardia Isolate.</title>
        <authorList>
            <person name="Herisse M."/>
            <person name="Ishida K."/>
            <person name="Porter J.L."/>
            <person name="Howden B."/>
            <person name="Hertweck C."/>
            <person name="Stinear T.P."/>
            <person name="Pidot S.J."/>
        </authorList>
    </citation>
    <scope>NUCLEOTIDE SEQUENCE [LARGE SCALE GENOMIC DNA]</scope>
    <source>
        <strain evidence="7 8">AUSMDU00012717</strain>
    </source>
</reference>
<name>A0A6G9YBS5_9NOCA</name>
<dbReference type="InterPro" id="IPR036388">
    <property type="entry name" value="WH-like_DNA-bd_sf"/>
</dbReference>
<dbReference type="InterPro" id="IPR016032">
    <property type="entry name" value="Sig_transdc_resp-reg_C-effctor"/>
</dbReference>
<comment type="similarity">
    <text evidence="1">Belongs to the AfsR/DnrI/RedD regulatory family.</text>
</comment>
<dbReference type="EMBL" id="CP046172">
    <property type="protein sequence ID" value="QIS10463.1"/>
    <property type="molecule type" value="Genomic_DNA"/>
</dbReference>
<dbReference type="GO" id="GO:0006355">
    <property type="term" value="P:regulation of DNA-templated transcription"/>
    <property type="evidence" value="ECO:0007669"/>
    <property type="project" value="InterPro"/>
</dbReference>
<dbReference type="KEGG" id="nah:F5544_12870"/>
<feature type="DNA-binding region" description="OmpR/PhoB-type" evidence="5">
    <location>
        <begin position="1"/>
        <end position="96"/>
    </location>
</feature>
<dbReference type="GO" id="GO:0003677">
    <property type="term" value="F:DNA binding"/>
    <property type="evidence" value="ECO:0007669"/>
    <property type="project" value="UniProtKB-UniRule"/>
</dbReference>
<organism evidence="7 8">
    <name type="scientific">Nocardia arthritidis</name>
    <dbReference type="NCBI Taxonomy" id="228602"/>
    <lineage>
        <taxon>Bacteria</taxon>
        <taxon>Bacillati</taxon>
        <taxon>Actinomycetota</taxon>
        <taxon>Actinomycetes</taxon>
        <taxon>Mycobacteriales</taxon>
        <taxon>Nocardiaceae</taxon>
        <taxon>Nocardia</taxon>
    </lineage>
</organism>
<dbReference type="PANTHER" id="PTHR35807:SF1">
    <property type="entry name" value="TRANSCRIPTIONAL REGULATOR REDD"/>
    <property type="match status" value="1"/>
</dbReference>
<evidence type="ECO:0000256" key="3">
    <source>
        <dbReference type="ARBA" id="ARBA00023125"/>
    </source>
</evidence>
<dbReference type="SUPFAM" id="SSF48452">
    <property type="entry name" value="TPR-like"/>
    <property type="match status" value="1"/>
</dbReference>
<protein>
    <recommendedName>
        <fullName evidence="6">OmpR/PhoB-type domain-containing protein</fullName>
    </recommendedName>
</protein>
<dbReference type="InterPro" id="IPR011990">
    <property type="entry name" value="TPR-like_helical_dom_sf"/>
</dbReference>
<dbReference type="Pfam" id="PF03704">
    <property type="entry name" value="BTAD"/>
    <property type="match status" value="1"/>
</dbReference>
<keyword evidence="2" id="KW-0805">Transcription regulation</keyword>
<dbReference type="GO" id="GO:0000160">
    <property type="term" value="P:phosphorelay signal transduction system"/>
    <property type="evidence" value="ECO:0007669"/>
    <property type="project" value="InterPro"/>
</dbReference>
<dbReference type="SUPFAM" id="SSF46894">
    <property type="entry name" value="C-terminal effector domain of the bipartite response regulators"/>
    <property type="match status" value="1"/>
</dbReference>
<dbReference type="SMART" id="SM01043">
    <property type="entry name" value="BTAD"/>
    <property type="match status" value="1"/>
</dbReference>
<proteinExistence type="inferred from homology"/>
<evidence type="ECO:0000313" key="8">
    <source>
        <dbReference type="Proteomes" id="UP000503540"/>
    </source>
</evidence>
<dbReference type="PANTHER" id="PTHR35807">
    <property type="entry name" value="TRANSCRIPTIONAL REGULATOR REDD-RELATED"/>
    <property type="match status" value="1"/>
</dbReference>
<keyword evidence="8" id="KW-1185">Reference proteome</keyword>
<evidence type="ECO:0000256" key="1">
    <source>
        <dbReference type="ARBA" id="ARBA00005820"/>
    </source>
</evidence>
<evidence type="ECO:0000259" key="6">
    <source>
        <dbReference type="PROSITE" id="PS51755"/>
    </source>
</evidence>
<dbReference type="PROSITE" id="PS51755">
    <property type="entry name" value="OMPR_PHOB"/>
    <property type="match status" value="1"/>
</dbReference>
<evidence type="ECO:0000256" key="4">
    <source>
        <dbReference type="ARBA" id="ARBA00023163"/>
    </source>
</evidence>
<feature type="domain" description="OmpR/PhoB-type" evidence="6">
    <location>
        <begin position="1"/>
        <end position="96"/>
    </location>
</feature>
<dbReference type="SMART" id="SM00862">
    <property type="entry name" value="Trans_reg_C"/>
    <property type="match status" value="1"/>
</dbReference>
<keyword evidence="3 5" id="KW-0238">DNA-binding</keyword>
<evidence type="ECO:0000256" key="2">
    <source>
        <dbReference type="ARBA" id="ARBA00023015"/>
    </source>
</evidence>